<name>A0A0J8UQD1_COCIT</name>
<proteinExistence type="predicted"/>
<reference evidence="2" key="1">
    <citation type="journal article" date="2010" name="Genome Res.">
        <title>Population genomic sequencing of Coccidioides fungi reveals recent hybridization and transposon control.</title>
        <authorList>
            <person name="Neafsey D.E."/>
            <person name="Barker B.M."/>
            <person name="Sharpton T.J."/>
            <person name="Stajich J.E."/>
            <person name="Park D.J."/>
            <person name="Whiston E."/>
            <person name="Hung C.-Y."/>
            <person name="McMahan C."/>
            <person name="White J."/>
            <person name="Sykes S."/>
            <person name="Heiman D."/>
            <person name="Young S."/>
            <person name="Zeng Q."/>
            <person name="Abouelleil A."/>
            <person name="Aftuck L."/>
            <person name="Bessette D."/>
            <person name="Brown A."/>
            <person name="FitzGerald M."/>
            <person name="Lui A."/>
            <person name="Macdonald J.P."/>
            <person name="Priest M."/>
            <person name="Orbach M.J."/>
            <person name="Galgiani J.N."/>
            <person name="Kirkland T.N."/>
            <person name="Cole G.T."/>
            <person name="Birren B.W."/>
            <person name="Henn M.R."/>
            <person name="Taylor J.W."/>
            <person name="Rounsley S.D."/>
        </authorList>
    </citation>
    <scope>NUCLEOTIDE SEQUENCE [LARGE SCALE GENOMIC DNA]</scope>
    <source>
        <strain evidence="2">H538.4</strain>
    </source>
</reference>
<protein>
    <submittedName>
        <fullName evidence="1">Uncharacterized protein</fullName>
    </submittedName>
</protein>
<accession>A0A0J8UQD1</accession>
<dbReference type="Proteomes" id="UP000054563">
    <property type="component" value="Unassembled WGS sequence"/>
</dbReference>
<organism evidence="1 2">
    <name type="scientific">Coccidioides immitis H538.4</name>
    <dbReference type="NCBI Taxonomy" id="396776"/>
    <lineage>
        <taxon>Eukaryota</taxon>
        <taxon>Fungi</taxon>
        <taxon>Dikarya</taxon>
        <taxon>Ascomycota</taxon>
        <taxon>Pezizomycotina</taxon>
        <taxon>Eurotiomycetes</taxon>
        <taxon>Eurotiomycetidae</taxon>
        <taxon>Onygenales</taxon>
        <taxon>Onygenaceae</taxon>
        <taxon>Coccidioides</taxon>
    </lineage>
</organism>
<evidence type="ECO:0000313" key="2">
    <source>
        <dbReference type="Proteomes" id="UP000054563"/>
    </source>
</evidence>
<dbReference type="VEuPathDB" id="FungiDB:CIHG_07771"/>
<evidence type="ECO:0000313" key="1">
    <source>
        <dbReference type="EMBL" id="KMU89738.1"/>
    </source>
</evidence>
<gene>
    <name evidence="1" type="ORF">CIHG_07771</name>
</gene>
<dbReference type="EMBL" id="DS017015">
    <property type="protein sequence ID" value="KMU89738.1"/>
    <property type="molecule type" value="Genomic_DNA"/>
</dbReference>
<sequence length="143" mass="15881">MLSSPNNGRNDRQCVLHGGRVKPFLNGKRNCLESSPSKALYPARQAQWKCFPVLMHDVVGWQLFWPEIGLHVGQTGGERAREVVARRRRAPIALKSGVLWEKWCRRKLPMLVDMDIGLLASALGTNPRAGGASPRDAWNPGTS</sequence>
<dbReference type="AlphaFoldDB" id="A0A0J8UQD1"/>